<proteinExistence type="predicted"/>
<evidence type="ECO:0000313" key="3">
    <source>
        <dbReference type="EMBL" id="OUY07448.1"/>
    </source>
</evidence>
<dbReference type="Proteomes" id="UP000196536">
    <property type="component" value="Unassembled WGS sequence"/>
</dbReference>
<dbReference type="EMBL" id="NEXX01000002">
    <property type="protein sequence ID" value="OUY07448.1"/>
    <property type="molecule type" value="Genomic_DNA"/>
</dbReference>
<feature type="binding site" evidence="2">
    <location>
        <position position="55"/>
    </location>
    <ligand>
        <name>substrate</name>
    </ligand>
</feature>
<dbReference type="GO" id="GO:0005737">
    <property type="term" value="C:cytoplasm"/>
    <property type="evidence" value="ECO:0007669"/>
    <property type="project" value="InterPro"/>
</dbReference>
<protein>
    <submittedName>
        <fullName evidence="3">Phosphohistidine phosphatase SixA</fullName>
    </submittedName>
</protein>
<dbReference type="SMART" id="SM00855">
    <property type="entry name" value="PGAM"/>
    <property type="match status" value="1"/>
</dbReference>
<dbReference type="NCBIfam" id="TIGR00249">
    <property type="entry name" value="sixA"/>
    <property type="match status" value="1"/>
</dbReference>
<dbReference type="Gene3D" id="3.40.50.1240">
    <property type="entry name" value="Phosphoglycerate mutase-like"/>
    <property type="match status" value="1"/>
</dbReference>
<dbReference type="InterPro" id="IPR013078">
    <property type="entry name" value="His_Pase_superF_clade-1"/>
</dbReference>
<evidence type="ECO:0000256" key="2">
    <source>
        <dbReference type="PIRSR" id="PIRSR613078-2"/>
    </source>
</evidence>
<keyword evidence="4" id="KW-1185">Reference proteome</keyword>
<keyword evidence="1" id="KW-0378">Hydrolase</keyword>
<dbReference type="PANTHER" id="PTHR20935">
    <property type="entry name" value="PHOSPHOGLYCERATE MUTASE-RELATED"/>
    <property type="match status" value="1"/>
</dbReference>
<dbReference type="RefSeq" id="WP_087619999.1">
    <property type="nucleotide sequence ID" value="NZ_JAKVJF010000021.1"/>
</dbReference>
<organism evidence="3 4">
    <name type="scientific">Acinetobacter populi</name>
    <dbReference type="NCBI Taxonomy" id="1582270"/>
    <lineage>
        <taxon>Bacteria</taxon>
        <taxon>Pseudomonadati</taxon>
        <taxon>Pseudomonadota</taxon>
        <taxon>Gammaproteobacteria</taxon>
        <taxon>Moraxellales</taxon>
        <taxon>Moraxellaceae</taxon>
        <taxon>Acinetobacter</taxon>
    </lineage>
</organism>
<dbReference type="Pfam" id="PF00300">
    <property type="entry name" value="His_Phos_1"/>
    <property type="match status" value="1"/>
</dbReference>
<dbReference type="InterPro" id="IPR029033">
    <property type="entry name" value="His_PPase_superfam"/>
</dbReference>
<dbReference type="PROSITE" id="PS00175">
    <property type="entry name" value="PG_MUTASE"/>
    <property type="match status" value="1"/>
</dbReference>
<name>A0A1Z9YZ15_9GAMM</name>
<sequence>MRLILVRHGEADPNRSGLDSARQLTVKGHQQAELTAQYIAENFQPDLFVVSPYIRAQQTLSHIQQKFPNVPTQVYKDITPDDPAAPALQWLSNLTQETVVVVCHMNIVAYIAALLTEDAPEGFALAEARVFEHPVIMVGLSQEKARFVPHIEN</sequence>
<comment type="caution">
    <text evidence="3">The sequence shown here is derived from an EMBL/GenBank/DDBJ whole genome shotgun (WGS) entry which is preliminary data.</text>
</comment>
<evidence type="ECO:0000313" key="4">
    <source>
        <dbReference type="Proteomes" id="UP000196536"/>
    </source>
</evidence>
<feature type="binding site" evidence="2">
    <location>
        <begin position="7"/>
        <end position="14"/>
    </location>
    <ligand>
        <name>substrate</name>
    </ligand>
</feature>
<gene>
    <name evidence="3" type="ORF">CAP51_06755</name>
</gene>
<dbReference type="OrthoDB" id="92610at2"/>
<evidence type="ECO:0000256" key="1">
    <source>
        <dbReference type="ARBA" id="ARBA00022801"/>
    </source>
</evidence>
<dbReference type="AlphaFoldDB" id="A0A1Z9YZ15"/>
<dbReference type="InterPro" id="IPR051021">
    <property type="entry name" value="Mito_Ser/Thr_phosphatase"/>
</dbReference>
<dbReference type="CDD" id="cd07067">
    <property type="entry name" value="HP_PGM_like"/>
    <property type="match status" value="1"/>
</dbReference>
<dbReference type="GO" id="GO:0101006">
    <property type="term" value="F:protein histidine phosphatase activity"/>
    <property type="evidence" value="ECO:0007669"/>
    <property type="project" value="InterPro"/>
</dbReference>
<dbReference type="SUPFAM" id="SSF53254">
    <property type="entry name" value="Phosphoglycerate mutase-like"/>
    <property type="match status" value="1"/>
</dbReference>
<dbReference type="InterPro" id="IPR001345">
    <property type="entry name" value="PG/BPGM_mutase_AS"/>
</dbReference>
<accession>A0A1Z9YZ15</accession>
<reference evidence="3 4" key="1">
    <citation type="submission" date="2017-05" db="EMBL/GenBank/DDBJ databases">
        <title>Acinetobacter populi ANC 5415 (= PBJ7), whole genome shotgun sequencing project.</title>
        <authorList>
            <person name="Nemec A."/>
            <person name="Radolfova-Krizova L."/>
        </authorList>
    </citation>
    <scope>NUCLEOTIDE SEQUENCE [LARGE SCALE GENOMIC DNA]</scope>
    <source>
        <strain evidence="3 4">PBJ7</strain>
    </source>
</reference>
<dbReference type="InterPro" id="IPR004449">
    <property type="entry name" value="SixA"/>
</dbReference>